<dbReference type="InterPro" id="IPR057467">
    <property type="entry name" value="Ig_CFAP65_8th"/>
</dbReference>
<feature type="compositionally biased region" description="Basic and acidic residues" evidence="5">
    <location>
        <begin position="1739"/>
        <end position="1748"/>
    </location>
</feature>
<feature type="compositionally biased region" description="Basic and acidic residues" evidence="5">
    <location>
        <begin position="24"/>
        <end position="39"/>
    </location>
</feature>
<feature type="region of interest" description="Disordered" evidence="5">
    <location>
        <begin position="1465"/>
        <end position="1497"/>
    </location>
</feature>
<dbReference type="Pfam" id="PF22544">
    <property type="entry name" value="HYDIN_VesB_CFA65-like_Ig"/>
    <property type="match status" value="1"/>
</dbReference>
<feature type="region of interest" description="Disordered" evidence="5">
    <location>
        <begin position="1791"/>
        <end position="1849"/>
    </location>
</feature>
<evidence type="ECO:0000259" key="6">
    <source>
        <dbReference type="Pfam" id="PF22544"/>
    </source>
</evidence>
<feature type="region of interest" description="Disordered" evidence="5">
    <location>
        <begin position="1588"/>
        <end position="1621"/>
    </location>
</feature>
<evidence type="ECO:0000313" key="13">
    <source>
        <dbReference type="RefSeq" id="XP_042565223.1"/>
    </source>
</evidence>
<name>A0A8M1KS27_CLUHA</name>
<evidence type="ECO:0000256" key="1">
    <source>
        <dbReference type="ARBA" id="ARBA00004316"/>
    </source>
</evidence>
<dbReference type="PANTHER" id="PTHR46127">
    <property type="entry name" value="CILIA- AND FLAGELLA-ASSOCIATED PROTEIN 65"/>
    <property type="match status" value="1"/>
</dbReference>
<gene>
    <name evidence="13" type="primary">cfap65</name>
</gene>
<dbReference type="GO" id="GO:0036126">
    <property type="term" value="C:sperm flagellum"/>
    <property type="evidence" value="ECO:0007669"/>
    <property type="project" value="TreeGrafter"/>
</dbReference>
<feature type="region of interest" description="Disordered" evidence="5">
    <location>
        <begin position="1"/>
        <end position="39"/>
    </location>
</feature>
<dbReference type="KEGG" id="char:105891556"/>
<dbReference type="OrthoDB" id="415597at2759"/>
<dbReference type="RefSeq" id="XP_042565223.1">
    <property type="nucleotide sequence ID" value="XM_042709289.1"/>
</dbReference>
<evidence type="ECO:0000259" key="7">
    <source>
        <dbReference type="Pfam" id="PF24291"/>
    </source>
</evidence>
<feature type="domain" description="CFAP65 tenth Ig-like" evidence="7">
    <location>
        <begin position="1213"/>
        <end position="1332"/>
    </location>
</feature>
<feature type="compositionally biased region" description="Low complexity" evidence="5">
    <location>
        <begin position="1601"/>
        <end position="1612"/>
    </location>
</feature>
<dbReference type="InterPro" id="IPR056305">
    <property type="entry name" value="Ig_CFAP65_10th"/>
</dbReference>
<organism evidence="12 13">
    <name type="scientific">Clupea harengus</name>
    <name type="common">Atlantic herring</name>
    <dbReference type="NCBI Taxonomy" id="7950"/>
    <lineage>
        <taxon>Eukaryota</taxon>
        <taxon>Metazoa</taxon>
        <taxon>Chordata</taxon>
        <taxon>Craniata</taxon>
        <taxon>Vertebrata</taxon>
        <taxon>Euteleostomi</taxon>
        <taxon>Actinopterygii</taxon>
        <taxon>Neopterygii</taxon>
        <taxon>Teleostei</taxon>
        <taxon>Clupei</taxon>
        <taxon>Clupeiformes</taxon>
        <taxon>Clupeoidei</taxon>
        <taxon>Clupeidae</taxon>
        <taxon>Clupea</taxon>
    </lineage>
</organism>
<evidence type="ECO:0000256" key="2">
    <source>
        <dbReference type="ARBA" id="ARBA00004496"/>
    </source>
</evidence>
<keyword evidence="3" id="KW-0963">Cytoplasm</keyword>
<keyword evidence="13" id="KW-0969">Cilium</keyword>
<feature type="domain" description="HYDIN/VesB/CFA65-like Ig-like" evidence="6">
    <location>
        <begin position="152"/>
        <end position="237"/>
    </location>
</feature>
<evidence type="ECO:0000313" key="12">
    <source>
        <dbReference type="Proteomes" id="UP000515152"/>
    </source>
</evidence>
<accession>A0A8M1KS27</accession>
<feature type="compositionally biased region" description="Polar residues" evidence="5">
    <location>
        <begin position="1840"/>
        <end position="1849"/>
    </location>
</feature>
<feature type="compositionally biased region" description="Polar residues" evidence="5">
    <location>
        <begin position="1798"/>
        <end position="1818"/>
    </location>
</feature>
<dbReference type="Pfam" id="PF24507">
    <property type="entry name" value="Ig_CFAP65_4th"/>
    <property type="match status" value="1"/>
</dbReference>
<dbReference type="GO" id="GO:0007288">
    <property type="term" value="P:sperm axoneme assembly"/>
    <property type="evidence" value="ECO:0007669"/>
    <property type="project" value="TreeGrafter"/>
</dbReference>
<evidence type="ECO:0000259" key="10">
    <source>
        <dbReference type="Pfam" id="PF25248"/>
    </source>
</evidence>
<reference evidence="13" key="1">
    <citation type="submission" date="2025-08" db="UniProtKB">
        <authorList>
            <consortium name="RefSeq"/>
        </authorList>
    </citation>
    <scope>IDENTIFICATION</scope>
</reference>
<feature type="domain" description="CFAP65 eight Ig-like" evidence="10">
    <location>
        <begin position="908"/>
        <end position="1025"/>
    </location>
</feature>
<evidence type="ECO:0000259" key="8">
    <source>
        <dbReference type="Pfam" id="PF24507"/>
    </source>
</evidence>
<feature type="compositionally biased region" description="Pro residues" evidence="5">
    <location>
        <begin position="1663"/>
        <end position="1673"/>
    </location>
</feature>
<protein>
    <submittedName>
        <fullName evidence="13">Cilia- and flagella-associated protein 65</fullName>
    </submittedName>
</protein>
<evidence type="ECO:0000256" key="4">
    <source>
        <dbReference type="ARBA" id="ARBA00023273"/>
    </source>
</evidence>
<evidence type="ECO:0000256" key="3">
    <source>
        <dbReference type="ARBA" id="ARBA00022490"/>
    </source>
</evidence>
<dbReference type="Pfam" id="PF24291">
    <property type="entry name" value="Ig_CFAP65"/>
    <property type="match status" value="1"/>
</dbReference>
<proteinExistence type="predicted"/>
<keyword evidence="13" id="KW-0282">Flagellum</keyword>
<feature type="compositionally biased region" description="Basic and acidic residues" evidence="5">
    <location>
        <begin position="1465"/>
        <end position="1478"/>
    </location>
</feature>
<dbReference type="CTD" id="255101"/>
<evidence type="ECO:0000256" key="5">
    <source>
        <dbReference type="SAM" id="MobiDB-lite"/>
    </source>
</evidence>
<feature type="domain" description="CFAP65 fourth Ig-like" evidence="8">
    <location>
        <begin position="395"/>
        <end position="488"/>
    </location>
</feature>
<dbReference type="GO" id="GO:0005737">
    <property type="term" value="C:cytoplasm"/>
    <property type="evidence" value="ECO:0007669"/>
    <property type="project" value="UniProtKB-SubCell"/>
</dbReference>
<feature type="domain" description="CFAP65 seventh Ig-like" evidence="11">
    <location>
        <begin position="799"/>
        <end position="881"/>
    </location>
</feature>
<keyword evidence="4" id="KW-0966">Cell projection</keyword>
<keyword evidence="12" id="KW-1185">Reference proteome</keyword>
<comment type="subcellular location">
    <subcellularLocation>
        <location evidence="1">Cell projection</location>
    </subcellularLocation>
    <subcellularLocation>
        <location evidence="2">Cytoplasm</location>
    </subcellularLocation>
</comment>
<evidence type="ECO:0000259" key="11">
    <source>
        <dbReference type="Pfam" id="PF25249"/>
    </source>
</evidence>
<feature type="region of interest" description="Disordered" evidence="5">
    <location>
        <begin position="1645"/>
        <end position="1748"/>
    </location>
</feature>
<dbReference type="InterPro" id="IPR053879">
    <property type="entry name" value="HYDIN_VesB_CFA65-like_Ig"/>
</dbReference>
<evidence type="ECO:0000259" key="9">
    <source>
        <dbReference type="Pfam" id="PF24816"/>
    </source>
</evidence>
<sequence length="1849" mass="205555">MLTDIPANPLNPTLHWPTRPANYGKREKQASAHQRSAELQRRSLSQRSCFLGVETWAELVWERWDLGGEFTKTLYLKNVHGKLQKLRFKPPVTKFFSTLFPQVITLSPGTSFSMPVTFRPLERCEHQDTIEFQSKEGTFQVSLRATIPRHTLELPESVQLPPCAAHHSTTTTFTLRNASKLRTAFRWEVGDPFQLSPESGVLGPSEEAQISVLFRPLEARVYQQEASCAFGDQGENSCSLLLQGLSKYPYLDIRAPGEEKGCKLLEFGTVAFGSCLEKHFEISNPSPVTSSFSLSRLRRPALLESVFEYSLREGLVAPGSSVQVPVCFTPVEVDCHSVEYLCVSAPGALSKQLIKLTGFCCGVSTLNTLNTEHTEHSDGGASPAGPLVSLSASVLDFGCVEEGEQAMRATQLANPSTVEAQYQFDAGIDGHSVFSVEPPSGTVPPNSTLTLRLHFRPRHPIPHYRRLACLVMHREPLFLDVIGTCHSEQLKPAILRPRHLSMYLRHLARGLTFYPPDILSAMLAHNKLELDRHGALQIPEDLTQEVVPPDPPTAKTPMEEYFLSELVIARRPPGSPHPDCHVSVDPPELLFYEPPHSRSLTLTNHTKGKLCLLWTSSPDSPFSVAPATCELGPLKTTDFRVTYSPRQANTFHAAQLECFAIYKLNVQVLRDHCLSEEVTLCPPWCVTVRVSGHSFQPGREHFNPRCSLTRPRVVSHRLTARWHRDLPLLFRLGLEECPAVSVLPPSGLVQPGSHQVFCFRSTPSEELTDTLTIPLQLNARPKHTQELTVISVAEKPRVCVEGDGCVFFKPTAVGCVSERAVRVRNMSRIPLHYQWRMRASDANLLSVEPSTGILQPNESTVQHWHFAPREEMTYNMRPSLLLWPIQSQSPTNKKSCLFLRAVGVASKGSIEAGRAVTDLGEVLVGGCKSFEVPVVNNSSCPVSFSITVQQSIMDPGLTEEDCDDTLVLDLETQRGCVPARSRLLLRCAVKPPRRALYRWSLKYHTLNASGSEQGCAQPLCQVRGQGVFPTLEVTDARGSGAADGLSKLQLWDLFSLEPLNTCLRRDPSPLELTYRVPTRHSLRRCPSVFTSSILDFNFGAAPLGSEPSCVLLVFENTGSIPVEWCFLLPEDQQIELEYWAESGDFTPTELHHMRVQDNRLFSISPRSGSLPPGQQRAVQFTYRHEFGGTDRLPVLLKLSYGREILLNFVGVTVERDQPYIYFTSSKHTFTPVVIGGFDPPKQVYELYNGGALPLRYHVDTELLEQLTADNFGHPVLQCVTPYGEVQPGQTASIEWIFSPLEAKTYSVDLPIHVLEGDSALIRFEGSGFDSNALGMSAPFRMDPCLVPCTQRVPLPGQIVFLSQERVCLGDVPVCSRSTRLIFLTNVSHTERVLFSWNLTDKDHQVVEIHPEQGSLAADESALCILTFHTSGSPCFYQLDLMCEVVSEEALLQHDAAVRQWEREKERQETEFTLTEKELSSTGPSHRTHTQDTGVPEQKNTPALRKYKTLPPIRIISSSVLAGGPHEPRPCRAERRAQREASQVWRRPAPPRPALLHLGLTARSHSLREYQTVFPALFNTHYIHRQAFNTHHTHRLERTKTPPSGSSEGRPPSVNLPSLRQGPELEILTHTLISIIRSLLDEPQFPASIQNDRDDPVPYFTQLRPPPPPRPPPSSASQPSLAHCGSPDTGVRDGGSGVTGVPPLSPPPCRLMSPSLQPDSARRVATEQAGVAEEASQNALREERERKTEEAIRRFPEFGDLVEDVLMNTLKNLMTEAFLGELVLTARPRIIALPPVTPPSSNRKGSVSSHKMSRYQSLPDTAKDPLSGPKTNPGPDMPPSASRSYTAPRQ</sequence>
<dbReference type="InterPro" id="IPR056344">
    <property type="entry name" value="Ig_CFAP65-like_9th"/>
</dbReference>
<dbReference type="InterPro" id="IPR058536">
    <property type="entry name" value="Ig_CFAP65_4th"/>
</dbReference>
<feature type="domain" description="CFAP65-like ninth Ig-like" evidence="9">
    <location>
        <begin position="1029"/>
        <end position="1210"/>
    </location>
</feature>
<dbReference type="PANTHER" id="PTHR46127:SF1">
    <property type="entry name" value="CILIA- AND FLAGELLA-ASSOCIATED PROTEIN 65"/>
    <property type="match status" value="1"/>
</dbReference>
<dbReference type="GeneID" id="105891556"/>
<dbReference type="Pfam" id="PF25249">
    <property type="entry name" value="Ig_CFAP65_7th"/>
    <property type="match status" value="1"/>
</dbReference>
<dbReference type="InterPro" id="IPR052614">
    <property type="entry name" value="CFAP65"/>
</dbReference>
<dbReference type="Proteomes" id="UP000515152">
    <property type="component" value="Chromosome 2"/>
</dbReference>
<dbReference type="Pfam" id="PF24816">
    <property type="entry name" value="Ig_CFAP65__9th"/>
    <property type="match status" value="1"/>
</dbReference>
<dbReference type="InterPro" id="IPR057470">
    <property type="entry name" value="Ig_CFAP65_7th"/>
</dbReference>
<dbReference type="Pfam" id="PF25248">
    <property type="entry name" value="Ig_CFAP65_8th"/>
    <property type="match status" value="1"/>
</dbReference>